<organism evidence="5 8">
    <name type="scientific">Teichococcus wenyumeiae</name>
    <dbReference type="NCBI Taxonomy" id="2478470"/>
    <lineage>
        <taxon>Bacteria</taxon>
        <taxon>Pseudomonadati</taxon>
        <taxon>Pseudomonadota</taxon>
        <taxon>Alphaproteobacteria</taxon>
        <taxon>Acetobacterales</taxon>
        <taxon>Roseomonadaceae</taxon>
        <taxon>Roseomonas</taxon>
    </lineage>
</organism>
<dbReference type="SUPFAM" id="SSF54593">
    <property type="entry name" value="Glyoxalase/Bleomycin resistance protein/Dihydroxybiphenyl dioxygenase"/>
    <property type="match status" value="1"/>
</dbReference>
<dbReference type="AlphaFoldDB" id="A0A3A9J8T9"/>
<dbReference type="EMBL" id="RFLX01000003">
    <property type="protein sequence ID" value="RMI25936.1"/>
    <property type="molecule type" value="Genomic_DNA"/>
</dbReference>
<evidence type="ECO:0000313" key="5">
    <source>
        <dbReference type="EMBL" id="RKK01951.1"/>
    </source>
</evidence>
<evidence type="ECO:0000256" key="1">
    <source>
        <dbReference type="ARBA" id="ARBA00011051"/>
    </source>
</evidence>
<evidence type="ECO:0000259" key="4">
    <source>
        <dbReference type="PROSITE" id="PS51819"/>
    </source>
</evidence>
<dbReference type="OrthoDB" id="284897at2"/>
<gene>
    <name evidence="5" type="ORF">D6Z83_22290</name>
    <name evidence="6" type="ORF">EBE87_05945</name>
</gene>
<proteinExistence type="inferred from homology"/>
<dbReference type="EMBL" id="RAQU01000199">
    <property type="protein sequence ID" value="RKK01951.1"/>
    <property type="molecule type" value="Genomic_DNA"/>
</dbReference>
<dbReference type="Proteomes" id="UP000274097">
    <property type="component" value="Unassembled WGS sequence"/>
</dbReference>
<dbReference type="GO" id="GO:0046677">
    <property type="term" value="P:response to antibiotic"/>
    <property type="evidence" value="ECO:0007669"/>
    <property type="project" value="UniProtKB-KW"/>
</dbReference>
<dbReference type="InterPro" id="IPR037523">
    <property type="entry name" value="VOC_core"/>
</dbReference>
<evidence type="ECO:0000313" key="8">
    <source>
        <dbReference type="Proteomes" id="UP000278036"/>
    </source>
</evidence>
<dbReference type="PROSITE" id="PS51819">
    <property type="entry name" value="VOC"/>
    <property type="match status" value="1"/>
</dbReference>
<reference evidence="5 8" key="1">
    <citation type="submission" date="2018-09" db="EMBL/GenBank/DDBJ databases">
        <title>Roseomonas sp. nov., isolated from feces of Tibetan antelopes in the Qinghai-Tibet plateau, China.</title>
        <authorList>
            <person name="Tian Z."/>
        </authorList>
    </citation>
    <scope>NUCLEOTIDE SEQUENCE [LARGE SCALE GENOMIC DNA]</scope>
    <source>
        <strain evidence="6 7">Z23</strain>
        <strain evidence="5 8">Z24</strain>
    </source>
</reference>
<evidence type="ECO:0000256" key="3">
    <source>
        <dbReference type="ARBA" id="ARBA00023251"/>
    </source>
</evidence>
<keyword evidence="3" id="KW-0046">Antibiotic resistance</keyword>
<evidence type="ECO:0000256" key="2">
    <source>
        <dbReference type="ARBA" id="ARBA00021572"/>
    </source>
</evidence>
<feature type="domain" description="VOC" evidence="4">
    <location>
        <begin position="1"/>
        <end position="130"/>
    </location>
</feature>
<dbReference type="InParanoid" id="A0A3A9J8T9"/>
<evidence type="ECO:0000313" key="6">
    <source>
        <dbReference type="EMBL" id="RMI25936.1"/>
    </source>
</evidence>
<comment type="caution">
    <text evidence="5">The sequence shown here is derived from an EMBL/GenBank/DDBJ whole genome shotgun (WGS) entry which is preliminary data.</text>
</comment>
<dbReference type="InterPro" id="IPR000335">
    <property type="entry name" value="Bleomycin-R"/>
</dbReference>
<dbReference type="CDD" id="cd08349">
    <property type="entry name" value="BLMA_like"/>
    <property type="match status" value="1"/>
</dbReference>
<dbReference type="Gene3D" id="3.10.180.10">
    <property type="entry name" value="2,3-Dihydroxybiphenyl 1,2-Dioxygenase, domain 1"/>
    <property type="match status" value="1"/>
</dbReference>
<protein>
    <recommendedName>
        <fullName evidence="2">Bleomycin resistance protein</fullName>
    </recommendedName>
</protein>
<accession>A0A3A9J8T9</accession>
<comment type="similarity">
    <text evidence="1">Belongs to the bleomycin resistance protein family.</text>
</comment>
<dbReference type="Proteomes" id="UP000278036">
    <property type="component" value="Unassembled WGS sequence"/>
</dbReference>
<dbReference type="InterPro" id="IPR029068">
    <property type="entry name" value="Glyas_Bleomycin-R_OHBP_Dase"/>
</dbReference>
<keyword evidence="7" id="KW-1185">Reference proteome</keyword>
<name>A0A3A9J8T9_9PROT</name>
<evidence type="ECO:0000313" key="7">
    <source>
        <dbReference type="Proteomes" id="UP000274097"/>
    </source>
</evidence>
<sequence>MAALVPELLVADVAQSLRFWRDLCGFRIMFERLYEGFAFIEHSGAQVMLEEQGRSRNWITGPLDPPYGRGINFQIALPAIQPVLDALASANWPLFMQPEDKWYRAEELEIGVRQFLVQDPDGYLIRFSQRLGTRPHQEV</sequence>